<dbReference type="InterPro" id="IPR006311">
    <property type="entry name" value="TAT_signal"/>
</dbReference>
<dbReference type="RefSeq" id="WP_138087742.1">
    <property type="nucleotide sequence ID" value="NZ_VAUV01000014.1"/>
</dbReference>
<dbReference type="InterPro" id="IPR019546">
    <property type="entry name" value="TAT_signal_bac_arc"/>
</dbReference>
<dbReference type="Pfam" id="PF01408">
    <property type="entry name" value="GFO_IDH_MocA"/>
    <property type="match status" value="1"/>
</dbReference>
<dbReference type="AlphaFoldDB" id="A0A5R8KAJ4"/>
<accession>A0A5R8KAJ4</accession>
<reference evidence="4 5" key="1">
    <citation type="submission" date="2019-05" db="EMBL/GenBank/DDBJ databases">
        <title>Verrucobacter flavum gen. nov., sp. nov. a new member of the family Verrucomicrobiaceae.</title>
        <authorList>
            <person name="Szuroczki S."/>
            <person name="Abbaszade G."/>
            <person name="Szabo A."/>
            <person name="Felfoldi T."/>
            <person name="Schumann P."/>
            <person name="Boka K."/>
            <person name="Keki Z."/>
            <person name="Toumi M."/>
            <person name="Toth E."/>
        </authorList>
    </citation>
    <scope>NUCLEOTIDE SEQUENCE [LARGE SCALE GENOMIC DNA]</scope>
    <source>
        <strain evidence="4 5">MG-N-17</strain>
    </source>
</reference>
<protein>
    <submittedName>
        <fullName evidence="4">Gfo/Idh/MocA family oxidoreductase</fullName>
    </submittedName>
</protein>
<dbReference type="SUPFAM" id="SSF55347">
    <property type="entry name" value="Glyceraldehyde-3-phosphate dehydrogenase-like, C-terminal domain"/>
    <property type="match status" value="1"/>
</dbReference>
<dbReference type="InterPro" id="IPR043906">
    <property type="entry name" value="Gfo/Idh/MocA_OxRdtase_bact_C"/>
</dbReference>
<dbReference type="InterPro" id="IPR000683">
    <property type="entry name" value="Gfo/Idh/MocA-like_OxRdtase_N"/>
</dbReference>
<proteinExistence type="predicted"/>
<organism evidence="4 5">
    <name type="scientific">Phragmitibacter flavus</name>
    <dbReference type="NCBI Taxonomy" id="2576071"/>
    <lineage>
        <taxon>Bacteria</taxon>
        <taxon>Pseudomonadati</taxon>
        <taxon>Verrucomicrobiota</taxon>
        <taxon>Verrucomicrobiia</taxon>
        <taxon>Verrucomicrobiales</taxon>
        <taxon>Verrucomicrobiaceae</taxon>
        <taxon>Phragmitibacter</taxon>
    </lineage>
</organism>
<evidence type="ECO:0000259" key="2">
    <source>
        <dbReference type="Pfam" id="PF01408"/>
    </source>
</evidence>
<dbReference type="PANTHER" id="PTHR43818:SF10">
    <property type="entry name" value="NADH-DEPENDENT DEHYDROGENASE-RELATED"/>
    <property type="match status" value="1"/>
</dbReference>
<feature type="signal peptide" evidence="1">
    <location>
        <begin position="1"/>
        <end position="28"/>
    </location>
</feature>
<dbReference type="EMBL" id="VAUV01000014">
    <property type="protein sequence ID" value="TLD69326.1"/>
    <property type="molecule type" value="Genomic_DNA"/>
</dbReference>
<evidence type="ECO:0000259" key="3">
    <source>
        <dbReference type="Pfam" id="PF19051"/>
    </source>
</evidence>
<gene>
    <name evidence="4" type="ORF">FEM03_18320</name>
</gene>
<comment type="caution">
    <text evidence="4">The sequence shown here is derived from an EMBL/GenBank/DDBJ whole genome shotgun (WGS) entry which is preliminary data.</text>
</comment>
<dbReference type="Gene3D" id="3.40.50.720">
    <property type="entry name" value="NAD(P)-binding Rossmann-like Domain"/>
    <property type="match status" value="1"/>
</dbReference>
<dbReference type="InterPro" id="IPR036291">
    <property type="entry name" value="NAD(P)-bd_dom_sf"/>
</dbReference>
<dbReference type="OrthoDB" id="177304at2"/>
<dbReference type="SUPFAM" id="SSF51735">
    <property type="entry name" value="NAD(P)-binding Rossmann-fold domains"/>
    <property type="match status" value="1"/>
</dbReference>
<dbReference type="PANTHER" id="PTHR43818">
    <property type="entry name" value="BCDNA.GH03377"/>
    <property type="match status" value="1"/>
</dbReference>
<evidence type="ECO:0000313" key="5">
    <source>
        <dbReference type="Proteomes" id="UP000306196"/>
    </source>
</evidence>
<dbReference type="Proteomes" id="UP000306196">
    <property type="component" value="Unassembled WGS sequence"/>
</dbReference>
<dbReference type="NCBIfam" id="TIGR01409">
    <property type="entry name" value="TAT_signal_seq"/>
    <property type="match status" value="1"/>
</dbReference>
<feature type="domain" description="Gfo/Idh/MocA-like oxidoreductase bacterial type C-terminal" evidence="3">
    <location>
        <begin position="170"/>
        <end position="254"/>
    </location>
</feature>
<sequence>MNRRRFLKHAAASTATASIGFPAITSVAAPNSQINIACIGVGGMGKGTISSIASHPKAKIVALCDVDKNLLQKTAATYPDASQHLDWRELLADHSSKFDAITIATPDHMHATPCVLAIRAKKHIYLQKPMAPTVHECRVIVAEAEKAGVITQMGNQGRSSIESRMMVQLLQTGAIGKIKEIILWENKPLSWWPTNTTLTPQGDTPPDTLDWDKWLGVRDSVPFLNGAYHPQHWRAWRDYGVGELGDMGCHHFDATVDALQLSPALRVKQTHTGETGTGLWSKAREVEFEFAGTSFTAGDTLKLTWLDGEHHPDASKIPMPKALTKFPLQGGLWIGDKGSIFKPYNQRPFVLPEENFPNEKYPRNFPKQDHYHDWVDAIINNRPATSHFKHAANLTEVVLVGTLAEHAPNEWVTWDAKTQQTNHDTINANLIRPYREGWKVEGLG</sequence>
<name>A0A5R8KAJ4_9BACT</name>
<feature type="domain" description="Gfo/Idh/MocA-like oxidoreductase N-terminal" evidence="2">
    <location>
        <begin position="34"/>
        <end position="154"/>
    </location>
</feature>
<dbReference type="InterPro" id="IPR050463">
    <property type="entry name" value="Gfo/Idh/MocA_oxidrdct_glycsds"/>
</dbReference>
<dbReference type="PROSITE" id="PS51318">
    <property type="entry name" value="TAT"/>
    <property type="match status" value="1"/>
</dbReference>
<keyword evidence="5" id="KW-1185">Reference proteome</keyword>
<dbReference type="GO" id="GO:0000166">
    <property type="term" value="F:nucleotide binding"/>
    <property type="evidence" value="ECO:0007669"/>
    <property type="project" value="InterPro"/>
</dbReference>
<dbReference type="Pfam" id="PF19051">
    <property type="entry name" value="GFO_IDH_MocA_C2"/>
    <property type="match status" value="1"/>
</dbReference>
<dbReference type="Gene3D" id="3.30.360.10">
    <property type="entry name" value="Dihydrodipicolinate Reductase, domain 2"/>
    <property type="match status" value="1"/>
</dbReference>
<keyword evidence="1" id="KW-0732">Signal</keyword>
<feature type="chain" id="PRO_5024342757" evidence="1">
    <location>
        <begin position="29"/>
        <end position="444"/>
    </location>
</feature>
<evidence type="ECO:0000256" key="1">
    <source>
        <dbReference type="SAM" id="SignalP"/>
    </source>
</evidence>
<evidence type="ECO:0000313" key="4">
    <source>
        <dbReference type="EMBL" id="TLD69326.1"/>
    </source>
</evidence>